<sequence length="219" mass="25438">SLVIFNPNRNYSYQAFFVSPSGDTLTREQITLQPNGQPWKYDKTQTAFEIKYNNTPEDSLTFLSYVNPQSKKKKKPKSYVWIDAETTGAIEDGQQVWMHPIRSNQYNYTEIAPFPKVMLDSLRAGGEWNNALLIMMGWGAFKGKVANHYQAVRQETRTYGSLTLEDCWLIRSVGKHSKLGNSYLDFYFHPEYGFVEMNYRFYDGAKITYVLEEVREKGV</sequence>
<evidence type="ECO:0000313" key="2">
    <source>
        <dbReference type="Proteomes" id="UP001597544"/>
    </source>
</evidence>
<feature type="non-terminal residue" evidence="1">
    <location>
        <position position="1"/>
    </location>
</feature>
<comment type="caution">
    <text evidence="1">The sequence shown here is derived from an EMBL/GenBank/DDBJ whole genome shotgun (WGS) entry which is preliminary data.</text>
</comment>
<name>A0ABW5ITA3_9BACT</name>
<dbReference type="Proteomes" id="UP001597544">
    <property type="component" value="Unassembled WGS sequence"/>
</dbReference>
<dbReference type="RefSeq" id="WP_377511908.1">
    <property type="nucleotide sequence ID" value="NZ_JBHULU010000028.1"/>
</dbReference>
<reference evidence="2" key="1">
    <citation type="journal article" date="2019" name="Int. J. Syst. Evol. Microbiol.">
        <title>The Global Catalogue of Microorganisms (GCM) 10K type strain sequencing project: providing services to taxonomists for standard genome sequencing and annotation.</title>
        <authorList>
            <consortium name="The Broad Institute Genomics Platform"/>
            <consortium name="The Broad Institute Genome Sequencing Center for Infectious Disease"/>
            <person name="Wu L."/>
            <person name="Ma J."/>
        </authorList>
    </citation>
    <scope>NUCLEOTIDE SEQUENCE [LARGE SCALE GENOMIC DNA]</scope>
    <source>
        <strain evidence="2">KCTC 42498</strain>
    </source>
</reference>
<organism evidence="1 2">
    <name type="scientific">Pontibacter locisalis</name>
    <dbReference type="NCBI Taxonomy" id="1719035"/>
    <lineage>
        <taxon>Bacteria</taxon>
        <taxon>Pseudomonadati</taxon>
        <taxon>Bacteroidota</taxon>
        <taxon>Cytophagia</taxon>
        <taxon>Cytophagales</taxon>
        <taxon>Hymenobacteraceae</taxon>
        <taxon>Pontibacter</taxon>
    </lineage>
</organism>
<gene>
    <name evidence="1" type="ORF">ACFSRY_19105</name>
</gene>
<accession>A0ABW5ITA3</accession>
<dbReference type="EMBL" id="JBHULU010000028">
    <property type="protein sequence ID" value="MFD2515989.1"/>
    <property type="molecule type" value="Genomic_DNA"/>
</dbReference>
<keyword evidence="2" id="KW-1185">Reference proteome</keyword>
<protein>
    <submittedName>
        <fullName evidence="1">Uncharacterized protein</fullName>
    </submittedName>
</protein>
<proteinExistence type="predicted"/>
<evidence type="ECO:0000313" key="1">
    <source>
        <dbReference type="EMBL" id="MFD2515989.1"/>
    </source>
</evidence>